<dbReference type="SUPFAM" id="SSF110857">
    <property type="entry name" value="Gamma-glutamyl cyclotransferase-like"/>
    <property type="match status" value="1"/>
</dbReference>
<organism evidence="5 6">
    <name type="scientific">Candidatus Tenderia electrophaga</name>
    <dbReference type="NCBI Taxonomy" id="1748243"/>
    <lineage>
        <taxon>Bacteria</taxon>
        <taxon>Pseudomonadati</taxon>
        <taxon>Pseudomonadota</taxon>
        <taxon>Gammaproteobacteria</taxon>
        <taxon>Candidatus Tenderiales</taxon>
        <taxon>Candidatus Tenderiaceae</taxon>
        <taxon>Candidatus Tenderia</taxon>
    </lineage>
</organism>
<evidence type="ECO:0000313" key="5">
    <source>
        <dbReference type="EMBL" id="ALP54244.1"/>
    </source>
</evidence>
<dbReference type="CDD" id="cd06661">
    <property type="entry name" value="GGCT_like"/>
    <property type="match status" value="1"/>
</dbReference>
<dbReference type="PANTHER" id="PTHR12935">
    <property type="entry name" value="GAMMA-GLUTAMYLCYCLOTRANSFERASE"/>
    <property type="match status" value="1"/>
</dbReference>
<dbReference type="InterPro" id="IPR013024">
    <property type="entry name" value="GGCT-like"/>
</dbReference>
<name>A0A0S2TGK3_9GAMM</name>
<reference evidence="5" key="1">
    <citation type="submission" date="2015-10" db="EMBL/GenBank/DDBJ databases">
        <title>Description of Candidatus Tenderia electrophaga gen. nov, sp. nov., an Uncultivated Electroautotroph from a Biocathode Enrichment.</title>
        <authorList>
            <person name="Eddie B.J."/>
            <person name="Malanoski A.P."/>
            <person name="Wang Z."/>
            <person name="Hall R.J."/>
            <person name="Oh S.D."/>
            <person name="Heiner C."/>
            <person name="Lin B."/>
            <person name="Strycharz-Glaven S.M."/>
        </authorList>
    </citation>
    <scope>NUCLEOTIDE SEQUENCE [LARGE SCALE GENOMIC DNA]</scope>
    <source>
        <strain evidence="5">NRL1</strain>
    </source>
</reference>
<keyword evidence="6" id="KW-1185">Reference proteome</keyword>
<dbReference type="AlphaFoldDB" id="A0A0S2TGK3"/>
<sequence length="163" mass="18499">MSSLYYFAYGSNLHPLRFRQRVPSARVVANAVLPGHQLVFDKHGGDDSGKCTIMPGAAEVQGVVYEMEASERPELDILESGYECCERVVNTFAGAMPAFVYIARAEMIIPGLLPYHWYKLYVLLGARQHGLDPHYCRRIEAQAHIDDPHIERQRQHFQILGIE</sequence>
<evidence type="ECO:0000256" key="3">
    <source>
        <dbReference type="PIRSR" id="PIRSR617939-2"/>
    </source>
</evidence>
<dbReference type="PANTHER" id="PTHR12935:SF0">
    <property type="entry name" value="GAMMA-GLUTAMYLCYCLOTRANSFERASE"/>
    <property type="match status" value="1"/>
</dbReference>
<dbReference type="KEGG" id="tee:Tel_14445"/>
<evidence type="ECO:0000313" key="6">
    <source>
        <dbReference type="Proteomes" id="UP000055136"/>
    </source>
</evidence>
<evidence type="ECO:0000259" key="4">
    <source>
        <dbReference type="Pfam" id="PF06094"/>
    </source>
</evidence>
<dbReference type="EMBL" id="CP013099">
    <property type="protein sequence ID" value="ALP54244.1"/>
    <property type="molecule type" value="Genomic_DNA"/>
</dbReference>
<dbReference type="InterPro" id="IPR017939">
    <property type="entry name" value="G-Glutamylcylcotransferase"/>
</dbReference>
<feature type="active site" description="Proton acceptor" evidence="2">
    <location>
        <position position="79"/>
    </location>
</feature>
<protein>
    <recommendedName>
        <fullName evidence="4">Gamma-glutamylcyclotransferase AIG2-like domain-containing protein</fullName>
    </recommendedName>
</protein>
<evidence type="ECO:0000256" key="1">
    <source>
        <dbReference type="ARBA" id="ARBA00023239"/>
    </source>
</evidence>
<dbReference type="InterPro" id="IPR036568">
    <property type="entry name" value="GGCT-like_sf"/>
</dbReference>
<dbReference type="Gene3D" id="3.10.490.10">
    <property type="entry name" value="Gamma-glutamyl cyclotransferase-like"/>
    <property type="match status" value="1"/>
</dbReference>
<gene>
    <name evidence="5" type="ORF">Tel_14445</name>
</gene>
<dbReference type="STRING" id="1748243.Tel_14445"/>
<dbReference type="Proteomes" id="UP000055136">
    <property type="component" value="Chromosome"/>
</dbReference>
<accession>A0A0S2TGK3</accession>
<dbReference type="InterPro" id="IPR009288">
    <property type="entry name" value="AIG2-like_dom"/>
</dbReference>
<proteinExistence type="predicted"/>
<evidence type="ECO:0000256" key="2">
    <source>
        <dbReference type="PIRSR" id="PIRSR617939-1"/>
    </source>
</evidence>
<dbReference type="Pfam" id="PF06094">
    <property type="entry name" value="GGACT"/>
    <property type="match status" value="1"/>
</dbReference>
<feature type="binding site" evidence="3">
    <location>
        <begin position="6"/>
        <end position="11"/>
    </location>
    <ligand>
        <name>substrate</name>
    </ligand>
</feature>
<dbReference type="GO" id="GO:0003839">
    <property type="term" value="F:gamma-glutamylcyclotransferase activity"/>
    <property type="evidence" value="ECO:0007669"/>
    <property type="project" value="InterPro"/>
</dbReference>
<feature type="domain" description="Gamma-glutamylcyclotransferase AIG2-like" evidence="4">
    <location>
        <begin position="6"/>
        <end position="105"/>
    </location>
</feature>
<keyword evidence="1" id="KW-0456">Lyase</keyword>